<name>A0A8H7QNB0_9FUNG</name>
<gene>
    <name evidence="2" type="ORF">INT47_002895</name>
</gene>
<dbReference type="SUPFAM" id="SSF53335">
    <property type="entry name" value="S-adenosyl-L-methionine-dependent methyltransferases"/>
    <property type="match status" value="1"/>
</dbReference>
<keyword evidence="3" id="KW-1185">Reference proteome</keyword>
<proteinExistence type="predicted"/>
<dbReference type="InterPro" id="IPR029063">
    <property type="entry name" value="SAM-dependent_MTases_sf"/>
</dbReference>
<dbReference type="InterPro" id="IPR001763">
    <property type="entry name" value="Rhodanese-like_dom"/>
</dbReference>
<organism evidence="2 3">
    <name type="scientific">Mucor saturninus</name>
    <dbReference type="NCBI Taxonomy" id="64648"/>
    <lineage>
        <taxon>Eukaryota</taxon>
        <taxon>Fungi</taxon>
        <taxon>Fungi incertae sedis</taxon>
        <taxon>Mucoromycota</taxon>
        <taxon>Mucoromycotina</taxon>
        <taxon>Mucoromycetes</taxon>
        <taxon>Mucorales</taxon>
        <taxon>Mucorineae</taxon>
        <taxon>Mucoraceae</taxon>
        <taxon>Mucor</taxon>
    </lineage>
</organism>
<dbReference type="OrthoDB" id="74240at2759"/>
<feature type="domain" description="Rhodanese" evidence="1">
    <location>
        <begin position="9"/>
        <end position="53"/>
    </location>
</feature>
<evidence type="ECO:0000259" key="1">
    <source>
        <dbReference type="PROSITE" id="PS50206"/>
    </source>
</evidence>
<dbReference type="SUPFAM" id="SSF52821">
    <property type="entry name" value="Rhodanese/Cell cycle control phosphatase"/>
    <property type="match status" value="1"/>
</dbReference>
<protein>
    <recommendedName>
        <fullName evidence="1">Rhodanese domain-containing protein</fullName>
    </recommendedName>
</protein>
<dbReference type="AlphaFoldDB" id="A0A8H7QNB0"/>
<evidence type="ECO:0000313" key="3">
    <source>
        <dbReference type="Proteomes" id="UP000603453"/>
    </source>
</evidence>
<dbReference type="CDD" id="cd00158">
    <property type="entry name" value="RHOD"/>
    <property type="match status" value="1"/>
</dbReference>
<dbReference type="EMBL" id="JAEPRD010000165">
    <property type="protein sequence ID" value="KAG2195656.1"/>
    <property type="molecule type" value="Genomic_DNA"/>
</dbReference>
<dbReference type="InterPro" id="IPR036873">
    <property type="entry name" value="Rhodanese-like_dom_sf"/>
</dbReference>
<dbReference type="Gene3D" id="3.40.50.150">
    <property type="entry name" value="Vaccinia Virus protein VP39"/>
    <property type="match status" value="1"/>
</dbReference>
<accession>A0A8H7QNB0</accession>
<reference evidence="2" key="1">
    <citation type="submission" date="2020-12" db="EMBL/GenBank/DDBJ databases">
        <title>Metabolic potential, ecology and presence of endohyphal bacteria is reflected in genomic diversity of Mucoromycotina.</title>
        <authorList>
            <person name="Muszewska A."/>
            <person name="Okrasinska A."/>
            <person name="Steczkiewicz K."/>
            <person name="Drgas O."/>
            <person name="Orlowska M."/>
            <person name="Perlinska-Lenart U."/>
            <person name="Aleksandrzak-Piekarczyk T."/>
            <person name="Szatraj K."/>
            <person name="Zielenkiewicz U."/>
            <person name="Pilsyk S."/>
            <person name="Malc E."/>
            <person name="Mieczkowski P."/>
            <person name="Kruszewska J.S."/>
            <person name="Biernat P."/>
            <person name="Pawlowska J."/>
        </authorList>
    </citation>
    <scope>NUCLEOTIDE SEQUENCE</scope>
    <source>
        <strain evidence="2">WA0000017839</strain>
    </source>
</reference>
<comment type="caution">
    <text evidence="2">The sequence shown here is derived from an EMBL/GenBank/DDBJ whole genome shotgun (WGS) entry which is preliminary data.</text>
</comment>
<dbReference type="Gene3D" id="3.40.250.10">
    <property type="entry name" value="Rhodanese-like domain"/>
    <property type="match status" value="1"/>
</dbReference>
<evidence type="ECO:0000313" key="2">
    <source>
        <dbReference type="EMBL" id="KAG2195656.1"/>
    </source>
</evidence>
<dbReference type="PROSITE" id="PS50206">
    <property type="entry name" value="RHODANESE_3"/>
    <property type="match status" value="1"/>
</dbReference>
<dbReference type="Proteomes" id="UP000603453">
    <property type="component" value="Unassembled WGS sequence"/>
</dbReference>
<sequence>MKLLRAWIESSNSLCVDLRTKLDFKQCHLKSSTNIPLSQLVLRQSELPPKRLPFAVIEPLHEKGCATWLIEQGWQVPWVLWEGELTWKQAIANGWISDTDEQWLLFQPSPFLMAHMDTIELPLRRRLKKDTPWTCLDIGCGSGRDVGWLLARNKQWHASAFDSLAGAMVRTDLLVRNLNVGRQLDLLAQAKLLNNGEWKLVSDAWWDPHEETQELQDPTEEIAKRLAMTALESKDTASYTFPQFYNRLRPTAPHTFDLILNIRFLSRPFLEQVPSLLNKGGCFVISHFVDDPTYDYKQPKKSLRLQMNEISQFFAKFDDLEIVKDVIEEIEDGRPINSVIVRKKE</sequence>